<keyword evidence="3" id="KW-1185">Reference proteome</keyword>
<dbReference type="InterPro" id="IPR036873">
    <property type="entry name" value="Rhodanese-like_dom_sf"/>
</dbReference>
<dbReference type="Proteomes" id="UP001017257">
    <property type="component" value="Chromosome"/>
</dbReference>
<organism evidence="2 3">
    <name type="scientific">Microvirga terrae</name>
    <dbReference type="NCBI Taxonomy" id="2740529"/>
    <lineage>
        <taxon>Bacteria</taxon>
        <taxon>Pseudomonadati</taxon>
        <taxon>Pseudomonadota</taxon>
        <taxon>Alphaproteobacteria</taxon>
        <taxon>Hyphomicrobiales</taxon>
        <taxon>Methylobacteriaceae</taxon>
        <taxon>Microvirga</taxon>
    </lineage>
</organism>
<proteinExistence type="predicted"/>
<dbReference type="Pfam" id="PF00581">
    <property type="entry name" value="Rhodanese"/>
    <property type="match status" value="1"/>
</dbReference>
<protein>
    <submittedName>
        <fullName evidence="2">Sulfurtransferase/chromate resistance protein</fullName>
    </submittedName>
</protein>
<dbReference type="PROSITE" id="PS50206">
    <property type="entry name" value="RHODANESE_3"/>
    <property type="match status" value="1"/>
</dbReference>
<evidence type="ECO:0000259" key="1">
    <source>
        <dbReference type="PROSITE" id="PS50206"/>
    </source>
</evidence>
<dbReference type="SMART" id="SM00450">
    <property type="entry name" value="RHOD"/>
    <property type="match status" value="1"/>
</dbReference>
<feature type="domain" description="Rhodanese" evidence="1">
    <location>
        <begin position="23"/>
        <end position="107"/>
    </location>
</feature>
<gene>
    <name evidence="2" type="ORF">HPT29_003455</name>
</gene>
<accession>A0ABY5RVB1</accession>
<dbReference type="SUPFAM" id="SSF52821">
    <property type="entry name" value="Rhodanese/Cell cycle control phosphatase"/>
    <property type="match status" value="1"/>
</dbReference>
<dbReference type="InterPro" id="IPR018634">
    <property type="entry name" value="ChrB_C"/>
</dbReference>
<dbReference type="Pfam" id="PF09828">
    <property type="entry name" value="ChrB_C"/>
    <property type="match status" value="1"/>
</dbReference>
<dbReference type="EMBL" id="CP102845">
    <property type="protein sequence ID" value="UVF20224.1"/>
    <property type="molecule type" value="Genomic_DNA"/>
</dbReference>
<dbReference type="RefSeq" id="WP_173950002.1">
    <property type="nucleotide sequence ID" value="NZ_CP102845.1"/>
</dbReference>
<dbReference type="Gene3D" id="3.40.250.10">
    <property type="entry name" value="Rhodanese-like domain"/>
    <property type="match status" value="1"/>
</dbReference>
<reference evidence="2" key="1">
    <citation type="submission" date="2022-08" db="EMBL/GenBank/DDBJ databases">
        <title>Microvirga terrae sp. nov., isolated from soil.</title>
        <authorList>
            <person name="Kim K.H."/>
            <person name="Seo Y.L."/>
            <person name="Kim J.M."/>
            <person name="Lee J.K."/>
            <person name="Han D.M."/>
            <person name="Jeon C.O."/>
        </authorList>
    </citation>
    <scope>NUCLEOTIDE SEQUENCE</scope>
    <source>
        <strain evidence="2">R24</strain>
    </source>
</reference>
<sequence length="274" mass="30358">MSSFNTISPEKLSRLVGTPRCPVLIDVRTDEDFAGDPRLIPGSRRRSFETVADWFVDFEGRTAVVICQKGLKLSHGVAAWLRHAGVPADSLEGGALAWAQAGLPMVPSDRIPSLDRQGRTVWVTRSRPKIDRIACPWLIRRFVDPDAVFLFVPTSEVQGVSERFSATPFDIEGDEIFWSHRGELCTFDVMVEEFGLSTAPLKRLATIVRGADTARLDLAPEAPGLLAASLGLSRMYADDLAQVEAGLLLYDAFYRWCRDATDETHNWPTRKPGA</sequence>
<name>A0ABY5RVB1_9HYPH</name>
<dbReference type="InterPro" id="IPR001763">
    <property type="entry name" value="Rhodanese-like_dom"/>
</dbReference>
<evidence type="ECO:0000313" key="2">
    <source>
        <dbReference type="EMBL" id="UVF20224.1"/>
    </source>
</evidence>
<evidence type="ECO:0000313" key="3">
    <source>
        <dbReference type="Proteomes" id="UP001017257"/>
    </source>
</evidence>